<dbReference type="AlphaFoldDB" id="A0A9W6V0F5"/>
<evidence type="ECO:0000313" key="4">
    <source>
        <dbReference type="Proteomes" id="UP001165041"/>
    </source>
</evidence>
<feature type="region of interest" description="Disordered" evidence="1">
    <location>
        <begin position="496"/>
        <end position="761"/>
    </location>
</feature>
<feature type="region of interest" description="Disordered" evidence="1">
    <location>
        <begin position="400"/>
        <end position="432"/>
    </location>
</feature>
<dbReference type="InterPro" id="IPR057746">
    <property type="entry name" value="CpnT-like_N"/>
</dbReference>
<evidence type="ECO:0000256" key="1">
    <source>
        <dbReference type="SAM" id="MobiDB-lite"/>
    </source>
</evidence>
<feature type="compositionally biased region" description="Low complexity" evidence="1">
    <location>
        <begin position="678"/>
        <end position="690"/>
    </location>
</feature>
<feature type="compositionally biased region" description="Gly residues" evidence="1">
    <location>
        <begin position="496"/>
        <end position="505"/>
    </location>
</feature>
<organism evidence="3 4">
    <name type="scientific">Kitasatospora phosalacinea</name>
    <dbReference type="NCBI Taxonomy" id="2065"/>
    <lineage>
        <taxon>Bacteria</taxon>
        <taxon>Bacillati</taxon>
        <taxon>Actinomycetota</taxon>
        <taxon>Actinomycetes</taxon>
        <taxon>Kitasatosporales</taxon>
        <taxon>Streptomycetaceae</taxon>
        <taxon>Kitasatospora</taxon>
    </lineage>
</organism>
<feature type="compositionally biased region" description="Low complexity" evidence="1">
    <location>
        <begin position="405"/>
        <end position="416"/>
    </location>
</feature>
<dbReference type="EMBL" id="BSSA01000001">
    <property type="protein sequence ID" value="GLW67775.1"/>
    <property type="molecule type" value="Genomic_DNA"/>
</dbReference>
<gene>
    <name evidence="3" type="ORF">Kpho02_00740</name>
</gene>
<proteinExistence type="predicted"/>
<dbReference type="Pfam" id="PF25547">
    <property type="entry name" value="WXG100_2"/>
    <property type="match status" value="1"/>
</dbReference>
<feature type="compositionally biased region" description="Gly residues" evidence="1">
    <location>
        <begin position="650"/>
        <end position="665"/>
    </location>
</feature>
<feature type="compositionally biased region" description="Gly residues" evidence="1">
    <location>
        <begin position="541"/>
        <end position="560"/>
    </location>
</feature>
<feature type="compositionally biased region" description="Low complexity" evidence="1">
    <location>
        <begin position="701"/>
        <end position="714"/>
    </location>
</feature>
<feature type="domain" description="Outer membrane channel protein CpnT-like N-terminal" evidence="2">
    <location>
        <begin position="16"/>
        <end position="122"/>
    </location>
</feature>
<feature type="compositionally biased region" description="Low complexity" evidence="1">
    <location>
        <begin position="623"/>
        <end position="637"/>
    </location>
</feature>
<protein>
    <recommendedName>
        <fullName evidence="2">Outer membrane channel protein CpnT-like N-terminal domain-containing protein</fullName>
    </recommendedName>
</protein>
<sequence>MIELPADLAEVLKTLQSNEQGADILFPDGNEDLLAELAAAWTKWNEVADSHVVAIVEAANRAMASMSGPAADSFAQYLKKFAGGEGSHVSTTLQSGHAMAKSMQGAAQAVGDAKTEMIRELQYAKDYIAAHPAGKHDDIAKSEGVKEAVSLYHQYVNHVSGNVDATLRTNADRIADMTGMGQTCALNGSAAGGGSGAGGAGGAGAAGGPGGIGTMSGRVGANLPGGLFGTGADSGLPGGVGDPSGFSLPGLDGSGAGGAYGGAGGGSGAAGAGFSLPGLDGSGAGGAYGGAGGAYGGAGGAYGGAGGGSGAAGAGFSLPGLDGSGGAGAYGGSGDFSGSGSTFGSTGGSGLAPFSLPAPNLPDFGTDTGGSTGTPVFKPLSSGSGSLGLAGLGDLGDINTGGPGSSYTPSPSFSTGPGSGGPGSFGGSPLGNLGSTLGSTLSTLGSSGSALGSSGGARSGLAPFGGGSSPFGLGGGSARGLGGGAGGLGGGAGSALAGRSGGAGAGSVMSGAGAGSTVGRSGAGAGTGAGGATAGRTGATGAAGAGHMPGAGGAGRGGGGKGDKHGNRFVSPTRFGSEGEEDEELHGDAGILGQAGEVGPRDRHWHRARRRWLDDARADGTFTTPEPEATPVAAAPTSESEVLNQLAGVLLGGGATADGGAGTDGGSDTDGATDDRSAAATVATADPTTARQETPVTAVETSATTADTSGGADDAYLERARSAAARRGHPDAPAAAPAATAPAGEAAATAQRAPLREEGGYQVPSPFLRAALSRLAAPAAD</sequence>
<evidence type="ECO:0000259" key="2">
    <source>
        <dbReference type="Pfam" id="PF25547"/>
    </source>
</evidence>
<evidence type="ECO:0000313" key="3">
    <source>
        <dbReference type="EMBL" id="GLW67775.1"/>
    </source>
</evidence>
<comment type="caution">
    <text evidence="3">The sequence shown here is derived from an EMBL/GenBank/DDBJ whole genome shotgun (WGS) entry which is preliminary data.</text>
</comment>
<reference evidence="3" key="1">
    <citation type="submission" date="2023-02" db="EMBL/GenBank/DDBJ databases">
        <title>Kitasatospora phosalacinea NBRC 14627.</title>
        <authorList>
            <person name="Ichikawa N."/>
            <person name="Sato H."/>
            <person name="Tonouchi N."/>
        </authorList>
    </citation>
    <scope>NUCLEOTIDE SEQUENCE</scope>
    <source>
        <strain evidence="3">NBRC 14627</strain>
    </source>
</reference>
<name>A0A9W6V0F5_9ACTN</name>
<feature type="compositionally biased region" description="Gly residues" evidence="1">
    <location>
        <begin position="512"/>
        <end position="533"/>
    </location>
</feature>
<feature type="compositionally biased region" description="Gly residues" evidence="1">
    <location>
        <begin position="417"/>
        <end position="429"/>
    </location>
</feature>
<feature type="compositionally biased region" description="Low complexity" evidence="1">
    <location>
        <begin position="731"/>
        <end position="753"/>
    </location>
</feature>
<feature type="region of interest" description="Disordered" evidence="1">
    <location>
        <begin position="354"/>
        <end position="380"/>
    </location>
</feature>
<dbReference type="RefSeq" id="WP_285732159.1">
    <property type="nucleotide sequence ID" value="NZ_BSSA01000001.1"/>
</dbReference>
<dbReference type="Proteomes" id="UP001165041">
    <property type="component" value="Unassembled WGS sequence"/>
</dbReference>
<accession>A0A9W6V0F5</accession>